<gene>
    <name evidence="2" type="ORF">LITE_LOCUS37343</name>
</gene>
<name>A0AAV0P843_9ROSI</name>
<dbReference type="SUPFAM" id="SSF52047">
    <property type="entry name" value="RNI-like"/>
    <property type="match status" value="1"/>
</dbReference>
<keyword evidence="3" id="KW-1185">Reference proteome</keyword>
<dbReference type="InterPro" id="IPR001810">
    <property type="entry name" value="F-box_dom"/>
</dbReference>
<dbReference type="Pfam" id="PF08387">
    <property type="entry name" value="FBD"/>
    <property type="match status" value="1"/>
</dbReference>
<comment type="caution">
    <text evidence="2">The sequence shown here is derived from an EMBL/GenBank/DDBJ whole genome shotgun (WGS) entry which is preliminary data.</text>
</comment>
<dbReference type="Pfam" id="PF24758">
    <property type="entry name" value="LRR_At5g56370"/>
    <property type="match status" value="1"/>
</dbReference>
<dbReference type="Gene3D" id="3.80.10.10">
    <property type="entry name" value="Ribonuclease Inhibitor"/>
    <property type="match status" value="1"/>
</dbReference>
<dbReference type="InterPro" id="IPR036047">
    <property type="entry name" value="F-box-like_dom_sf"/>
</dbReference>
<dbReference type="InterPro" id="IPR050232">
    <property type="entry name" value="FBL13/AtMIF1-like"/>
</dbReference>
<reference evidence="2" key="1">
    <citation type="submission" date="2022-08" db="EMBL/GenBank/DDBJ databases">
        <authorList>
            <person name="Gutierrez-Valencia J."/>
        </authorList>
    </citation>
    <scope>NUCLEOTIDE SEQUENCE</scope>
</reference>
<dbReference type="PROSITE" id="PS50181">
    <property type="entry name" value="FBOX"/>
    <property type="match status" value="1"/>
</dbReference>
<dbReference type="SMART" id="SM00256">
    <property type="entry name" value="FBOX"/>
    <property type="match status" value="1"/>
</dbReference>
<dbReference type="SMART" id="SM00579">
    <property type="entry name" value="FBD"/>
    <property type="match status" value="1"/>
</dbReference>
<dbReference type="PANTHER" id="PTHR31900:SF34">
    <property type="entry name" value="EMB|CAB62440.1-RELATED"/>
    <property type="match status" value="1"/>
</dbReference>
<feature type="domain" description="F-box" evidence="1">
    <location>
        <begin position="9"/>
        <end position="57"/>
    </location>
</feature>
<dbReference type="Proteomes" id="UP001154282">
    <property type="component" value="Unassembled WGS sequence"/>
</dbReference>
<sequence>MESREPATIDRISSLPDEIISHVLSFLPTKYAVATAALSRRWKDLSTSLRDLDFDNRLVRSNPLETREFKRRDLEFSRFVVRVLRQHKNLNSVRRFRFQFSVDYYDCELSRDVWCPWMESASDESQLEEIDIRLKSVYDVGPICELWSPPVSFFTLKNLKVLKLTGIIIGVMPASICLSSLKILQLLKVRTKDFELLTRLISGCPVLETLHLENCCFKIWNFDQVLIASLPSLKNLTVINNDGWLLCSIEMEAPNLEHLYLLKFGELQFMGSSSPLSCVHSVYEKTLVDDDGVEYRHHDGPRRIGLLTQISNAKEMLLSWQTLNFLTFVNDNVAVQPLLPVFRDLTHFTVRPSENSSRYSDTKLARSSFVLHSLLNSASKLQHLVIDMGNRRIRMEWEDAEELAYIPECMLSSLEEIEIQNLKADEDERKMVAYLLKAGAVLKKVNLHLFEDVVDYDLGDMEDRLELASLLKLPRRSSTCEAHLFLPNGDEIHIDSNM</sequence>
<dbReference type="InterPro" id="IPR055411">
    <property type="entry name" value="LRR_FXL15/At3g58940/PEG3-like"/>
</dbReference>
<dbReference type="EMBL" id="CAMGYJ010000008">
    <property type="protein sequence ID" value="CAI0467204.1"/>
    <property type="molecule type" value="Genomic_DNA"/>
</dbReference>
<proteinExistence type="predicted"/>
<dbReference type="CDD" id="cd22160">
    <property type="entry name" value="F-box_AtFBL13-like"/>
    <property type="match status" value="1"/>
</dbReference>
<dbReference type="AlphaFoldDB" id="A0AAV0P843"/>
<accession>A0AAV0P843</accession>
<evidence type="ECO:0000313" key="3">
    <source>
        <dbReference type="Proteomes" id="UP001154282"/>
    </source>
</evidence>
<dbReference type="InterPro" id="IPR053781">
    <property type="entry name" value="F-box_AtFBL13-like"/>
</dbReference>
<dbReference type="InterPro" id="IPR006566">
    <property type="entry name" value="FBD"/>
</dbReference>
<evidence type="ECO:0000313" key="2">
    <source>
        <dbReference type="EMBL" id="CAI0467204.1"/>
    </source>
</evidence>
<evidence type="ECO:0000259" key="1">
    <source>
        <dbReference type="PROSITE" id="PS50181"/>
    </source>
</evidence>
<dbReference type="InterPro" id="IPR032675">
    <property type="entry name" value="LRR_dom_sf"/>
</dbReference>
<dbReference type="SUPFAM" id="SSF81383">
    <property type="entry name" value="F-box domain"/>
    <property type="match status" value="1"/>
</dbReference>
<dbReference type="Pfam" id="PF00646">
    <property type="entry name" value="F-box"/>
    <property type="match status" value="1"/>
</dbReference>
<protein>
    <recommendedName>
        <fullName evidence="1">F-box domain-containing protein</fullName>
    </recommendedName>
</protein>
<dbReference type="PANTHER" id="PTHR31900">
    <property type="entry name" value="F-BOX/RNI SUPERFAMILY PROTEIN-RELATED"/>
    <property type="match status" value="1"/>
</dbReference>
<organism evidence="2 3">
    <name type="scientific">Linum tenue</name>
    <dbReference type="NCBI Taxonomy" id="586396"/>
    <lineage>
        <taxon>Eukaryota</taxon>
        <taxon>Viridiplantae</taxon>
        <taxon>Streptophyta</taxon>
        <taxon>Embryophyta</taxon>
        <taxon>Tracheophyta</taxon>
        <taxon>Spermatophyta</taxon>
        <taxon>Magnoliopsida</taxon>
        <taxon>eudicotyledons</taxon>
        <taxon>Gunneridae</taxon>
        <taxon>Pentapetalae</taxon>
        <taxon>rosids</taxon>
        <taxon>fabids</taxon>
        <taxon>Malpighiales</taxon>
        <taxon>Linaceae</taxon>
        <taxon>Linum</taxon>
    </lineage>
</organism>
<dbReference type="Gene3D" id="1.20.1280.50">
    <property type="match status" value="1"/>
</dbReference>